<evidence type="ECO:0000313" key="5">
    <source>
        <dbReference type="Proteomes" id="UP001219355"/>
    </source>
</evidence>
<gene>
    <name evidence="4" type="ORF">PRK78_002304</name>
</gene>
<protein>
    <submittedName>
        <fullName evidence="4">Uncharacterized protein</fullName>
    </submittedName>
</protein>
<dbReference type="EMBL" id="CP120627">
    <property type="protein sequence ID" value="WEW56849.1"/>
    <property type="molecule type" value="Genomic_DNA"/>
</dbReference>
<organism evidence="4 5">
    <name type="scientific">Emydomyces testavorans</name>
    <dbReference type="NCBI Taxonomy" id="2070801"/>
    <lineage>
        <taxon>Eukaryota</taxon>
        <taxon>Fungi</taxon>
        <taxon>Dikarya</taxon>
        <taxon>Ascomycota</taxon>
        <taxon>Pezizomycotina</taxon>
        <taxon>Eurotiomycetes</taxon>
        <taxon>Eurotiomycetidae</taxon>
        <taxon>Onygenales</taxon>
        <taxon>Nannizziopsiaceae</taxon>
        <taxon>Emydomyces</taxon>
    </lineage>
</organism>
<feature type="domain" description="DUF7102" evidence="2">
    <location>
        <begin position="655"/>
        <end position="830"/>
    </location>
</feature>
<accession>A0AAF0IJI9</accession>
<dbReference type="Pfam" id="PF23394">
    <property type="entry name" value="DUF7102"/>
    <property type="match status" value="1"/>
</dbReference>
<keyword evidence="5" id="KW-1185">Reference proteome</keyword>
<feature type="domain" description="SAM-like" evidence="3">
    <location>
        <begin position="855"/>
        <end position="936"/>
    </location>
</feature>
<evidence type="ECO:0000259" key="2">
    <source>
        <dbReference type="Pfam" id="PF23394"/>
    </source>
</evidence>
<dbReference type="Proteomes" id="UP001219355">
    <property type="component" value="Chromosome 1"/>
</dbReference>
<dbReference type="AlphaFoldDB" id="A0AAF0IJI9"/>
<feature type="compositionally biased region" description="Basic and acidic residues" evidence="1">
    <location>
        <begin position="270"/>
        <end position="279"/>
    </location>
</feature>
<feature type="region of interest" description="Disordered" evidence="1">
    <location>
        <begin position="597"/>
        <end position="624"/>
    </location>
</feature>
<feature type="compositionally biased region" description="Polar residues" evidence="1">
    <location>
        <begin position="614"/>
        <end position="624"/>
    </location>
</feature>
<evidence type="ECO:0000256" key="1">
    <source>
        <dbReference type="SAM" id="MobiDB-lite"/>
    </source>
</evidence>
<name>A0AAF0IJI9_9EURO</name>
<evidence type="ECO:0000313" key="4">
    <source>
        <dbReference type="EMBL" id="WEW56849.1"/>
    </source>
</evidence>
<dbReference type="Pfam" id="PF23395">
    <property type="entry name" value="SAM_6"/>
    <property type="match status" value="1"/>
</dbReference>
<dbReference type="InterPro" id="IPR055528">
    <property type="entry name" value="DUF7102"/>
</dbReference>
<feature type="region of interest" description="Disordered" evidence="1">
    <location>
        <begin position="269"/>
        <end position="332"/>
    </location>
</feature>
<evidence type="ECO:0000259" key="3">
    <source>
        <dbReference type="Pfam" id="PF23395"/>
    </source>
</evidence>
<proteinExistence type="predicted"/>
<dbReference type="InterPro" id="IPR057559">
    <property type="entry name" value="SAM_6"/>
</dbReference>
<reference evidence="4" key="1">
    <citation type="submission" date="2023-03" db="EMBL/GenBank/DDBJ databases">
        <title>Emydomyces testavorans Genome Sequence.</title>
        <authorList>
            <person name="Hoyer L."/>
        </authorList>
    </citation>
    <scope>NUCLEOTIDE SEQUENCE</scope>
    <source>
        <strain evidence="4">16-2883</strain>
    </source>
</reference>
<sequence>MASSFEPSMLEYARFHGIAYDHLAIDPVSSVPPYASIRPEKPFQESKECFPLDLDGLRELIHKKHKEKLSISKAGAAFLTSVIRPHSSHVEWGSKLDEMISNYRRIMDIRQELPILRTDHEHDMHVFRGMLSLDKMEVDLPLEQINDENDEGFVFPSYVRDLPIQIHDQISKEKLDCTREVLLFMHEARTAGTLPPGYGDGEKQPKYTRRSDLGSITPPLLPGVSMAVPFIPSSPNMEMELLSEPVTPAIPEHKQIERALIADANVFSEKTSDSGEDGKPSQSTLERCGGFEMGDSSMSIAFSSPKKRTLSQSTKVDGPLTPPISVKKRREGEGGNLIAEILKDIPMSRVPLDEDQFLSLSDMLQTSAVAKQQIESKMVSERIRGIKADVRIKIPKLTILSPKPPWLLAEDSGKPSHQLEPIQYLRELITTTSEDHDLTSQSCMSKSDEWNLHWDPFPAGISRMHVRESIEDDVVLSDLLMEAGYGNHGDWPKRPYFKDMELEGGSDEDVLDPKYFEEMKLSADLAGDAPANESKVERTGEEDHKFTHLLPQNLRVSKDGSPFSSLRSGFSLLSAQFSTATHLSNFMSIRGNTTQTREVSSPYFARKTPDPTKAQDSNESQSHCIQVENDKSIPRVSTAVFDLPALEVSAPPFLTLFISNSLLRTTYCSVIKILESLSMPKTLIFRDYSAMALQPKEGSRQTPRNAPPARSGTVFQTACEEGDADIIVSPNTGILFATSQETTQLYLPGHSPIRPELGNQFNSPVRGRIFRACLRSSQASMSKKTLEAVRGLMSFCSSLAQSCDVIPLVVPAAAEQLAKWVINLANKHAMITPWSRELPSPKESANASCVTVPSEDPTVWENFLYHLGLNCFAAQIVLCSPISSTSSSFQRCSSPPGFVLSPHDAMSTFVSLHPNNRRRIYGPLIGEKLVAKVSAQLDFEW</sequence>